<accession>V5WJN9</accession>
<dbReference type="Pfam" id="PF01963">
    <property type="entry name" value="TraB_PrgY_gumN"/>
    <property type="match status" value="1"/>
</dbReference>
<gene>
    <name evidence="2" type="ORF">L21SP2_2436</name>
</gene>
<dbReference type="Proteomes" id="UP000018680">
    <property type="component" value="Chromosome"/>
</dbReference>
<organism evidence="2 3">
    <name type="scientific">Salinispira pacifica</name>
    <dbReference type="NCBI Taxonomy" id="1307761"/>
    <lineage>
        <taxon>Bacteria</taxon>
        <taxon>Pseudomonadati</taxon>
        <taxon>Spirochaetota</taxon>
        <taxon>Spirochaetia</taxon>
        <taxon>Spirochaetales</taxon>
        <taxon>Spirochaetaceae</taxon>
        <taxon>Salinispira</taxon>
    </lineage>
</organism>
<sequence length="341" mass="38947">MIRYFQKRFAGSINPLLCAAAVLLVLLLSAGCTTTRIIDPDAVSSSAVATEKRGDRDDDPAPEYPGKEDGELFLWEFSKDGRTLHILGSIHLASDMIYPLPEQILEAFSVSDILVEEVDIVQADMQEAQEFISSHSTLPDDRVLSEYLGQQEEEMLLEILERYGIPYSTVERLQPWVVSNTLSMLSSFEVDMKPEYGLDLYFAREAQSTGKEVYALETVTQQLEILNSVGLQAQAYSLNETIREFARLDEYMYRVLETWSRGDARAMEEILLEGMTSNENGRDYYRRLIVERNEDWTEQLITLFEREPESRIFAVVGSAHLLGPHSLVRLLMEEGFQARRY</sequence>
<dbReference type="HOGENOM" id="CLU_057525_0_0_12"/>
<name>V5WJN9_9SPIO</name>
<dbReference type="STRING" id="1307761.L21SP2_2436"/>
<dbReference type="InterPro" id="IPR047111">
    <property type="entry name" value="YbaP-like"/>
</dbReference>
<reference evidence="2 3" key="1">
    <citation type="journal article" date="2015" name="Stand. Genomic Sci.">
        <title>Complete genome sequence and description of Salinispira pacifica gen. nov., sp. nov., a novel spirochaete isolated form a hypersaline microbial mat.</title>
        <authorList>
            <person name="Ben Hania W."/>
            <person name="Joseph M."/>
            <person name="Schumann P."/>
            <person name="Bunk B."/>
            <person name="Fiebig A."/>
            <person name="Sproer C."/>
            <person name="Klenk H.P."/>
            <person name="Fardeau M.L."/>
            <person name="Spring S."/>
        </authorList>
    </citation>
    <scope>NUCLEOTIDE SEQUENCE [LARGE SCALE GENOMIC DNA]</scope>
    <source>
        <strain evidence="2 3">L21-RPul-D2</strain>
    </source>
</reference>
<protein>
    <recommendedName>
        <fullName evidence="4">Lipoprotein</fullName>
    </recommendedName>
</protein>
<keyword evidence="3" id="KW-1185">Reference proteome</keyword>
<evidence type="ECO:0000256" key="1">
    <source>
        <dbReference type="SAM" id="MobiDB-lite"/>
    </source>
</evidence>
<dbReference type="eggNOG" id="COG3735">
    <property type="taxonomic scope" value="Bacteria"/>
</dbReference>
<dbReference type="AlphaFoldDB" id="V5WJN9"/>
<dbReference type="PANTHER" id="PTHR40590:SF1">
    <property type="entry name" value="CYTOPLASMIC PROTEIN"/>
    <property type="match status" value="1"/>
</dbReference>
<dbReference type="InterPro" id="IPR002816">
    <property type="entry name" value="TraB/PrgY/GumN_fam"/>
</dbReference>
<dbReference type="EMBL" id="CP006939">
    <property type="protein sequence ID" value="AHC15789.1"/>
    <property type="molecule type" value="Genomic_DNA"/>
</dbReference>
<evidence type="ECO:0000313" key="3">
    <source>
        <dbReference type="Proteomes" id="UP000018680"/>
    </source>
</evidence>
<dbReference type="RefSeq" id="WP_024268692.1">
    <property type="nucleotide sequence ID" value="NC_023035.1"/>
</dbReference>
<evidence type="ECO:0000313" key="2">
    <source>
        <dbReference type="EMBL" id="AHC15789.1"/>
    </source>
</evidence>
<dbReference type="KEGG" id="slr:L21SP2_2436"/>
<dbReference type="PANTHER" id="PTHR40590">
    <property type="entry name" value="CYTOPLASMIC PROTEIN-RELATED"/>
    <property type="match status" value="1"/>
</dbReference>
<dbReference type="PROSITE" id="PS51257">
    <property type="entry name" value="PROKAR_LIPOPROTEIN"/>
    <property type="match status" value="1"/>
</dbReference>
<proteinExistence type="predicted"/>
<evidence type="ECO:0008006" key="4">
    <source>
        <dbReference type="Google" id="ProtNLM"/>
    </source>
</evidence>
<dbReference type="CDD" id="cd14789">
    <property type="entry name" value="Tiki"/>
    <property type="match status" value="1"/>
</dbReference>
<feature type="region of interest" description="Disordered" evidence="1">
    <location>
        <begin position="48"/>
        <end position="67"/>
    </location>
</feature>
<dbReference type="OrthoDB" id="357294at2"/>